<gene>
    <name evidence="2" type="ORF">ABOZ73_04855</name>
</gene>
<dbReference type="RefSeq" id="WP_369061171.1">
    <property type="nucleotide sequence ID" value="NZ_CP158375.1"/>
</dbReference>
<name>A0AB39KW30_9CAUL</name>
<protein>
    <submittedName>
        <fullName evidence="2">Methyltransferase domain-containing protein</fullName>
    </submittedName>
</protein>
<keyword evidence="2" id="KW-0808">Transferase</keyword>
<dbReference type="GO" id="GO:0032259">
    <property type="term" value="P:methylation"/>
    <property type="evidence" value="ECO:0007669"/>
    <property type="project" value="UniProtKB-KW"/>
</dbReference>
<dbReference type="InterPro" id="IPR029063">
    <property type="entry name" value="SAM-dependent_MTases_sf"/>
</dbReference>
<evidence type="ECO:0000259" key="1">
    <source>
        <dbReference type="Pfam" id="PF08241"/>
    </source>
</evidence>
<proteinExistence type="predicted"/>
<evidence type="ECO:0000313" key="2">
    <source>
        <dbReference type="EMBL" id="XDO97752.1"/>
    </source>
</evidence>
<feature type="domain" description="Methyltransferase type 11" evidence="1">
    <location>
        <begin position="47"/>
        <end position="130"/>
    </location>
</feature>
<dbReference type="GO" id="GO:0008757">
    <property type="term" value="F:S-adenosylmethionine-dependent methyltransferase activity"/>
    <property type="evidence" value="ECO:0007669"/>
    <property type="project" value="InterPro"/>
</dbReference>
<dbReference type="Pfam" id="PF08241">
    <property type="entry name" value="Methyltransf_11"/>
    <property type="match status" value="1"/>
</dbReference>
<dbReference type="SUPFAM" id="SSF53335">
    <property type="entry name" value="S-adenosyl-L-methionine-dependent methyltransferases"/>
    <property type="match status" value="1"/>
</dbReference>
<reference evidence="2" key="1">
    <citation type="submission" date="2024-06" db="EMBL/GenBank/DDBJ databases">
        <title>Caulobacter inopinatus, sp. nov.</title>
        <authorList>
            <person name="Donachie S.P."/>
        </authorList>
    </citation>
    <scope>NUCLEOTIDE SEQUENCE</scope>
    <source>
        <strain evidence="2">73W</strain>
    </source>
</reference>
<dbReference type="EMBL" id="CP158375">
    <property type="protein sequence ID" value="XDO97752.1"/>
    <property type="molecule type" value="Genomic_DNA"/>
</dbReference>
<keyword evidence="2" id="KW-0489">Methyltransferase</keyword>
<dbReference type="AlphaFoldDB" id="A0AB39KW30"/>
<accession>A0AB39KW30</accession>
<sequence length="255" mass="27746">MRRDVLELRAFYGSPLGKAAREMLTRKVSEAWGDAAGLDVLGVGYPTPFLQYLDHRPRRVVAAMPAAQGVEVWPRQGRNRSVLVEEGDLPFRNAMFDRVLAVHALEESADPLALLCEIGRITAPTGRVIVAVAARNGAWANAEKTPFGHGLPFTRLQLESLLREAELEPTGYTRALYVPPMTSCARWAEGFEQAGARLWPGFAGIILMEAVKQTFAVKPRGVRARAHVLVPGALQPAPAGLPPVRASDRLETPGV</sequence>
<organism evidence="2">
    <name type="scientific">Caulobacter sp. 73W</name>
    <dbReference type="NCBI Taxonomy" id="3161137"/>
    <lineage>
        <taxon>Bacteria</taxon>
        <taxon>Pseudomonadati</taxon>
        <taxon>Pseudomonadota</taxon>
        <taxon>Alphaproteobacteria</taxon>
        <taxon>Caulobacterales</taxon>
        <taxon>Caulobacteraceae</taxon>
        <taxon>Caulobacter</taxon>
    </lineage>
</organism>
<dbReference type="Gene3D" id="3.40.50.150">
    <property type="entry name" value="Vaccinia Virus protein VP39"/>
    <property type="match status" value="1"/>
</dbReference>
<dbReference type="InterPro" id="IPR013216">
    <property type="entry name" value="Methyltransf_11"/>
</dbReference>